<dbReference type="InterPro" id="IPR015655">
    <property type="entry name" value="PP2C"/>
</dbReference>
<dbReference type="InterPro" id="IPR036457">
    <property type="entry name" value="PPM-type-like_dom_sf"/>
</dbReference>
<dbReference type="AlphaFoldDB" id="A0AAD5X7C2"/>
<dbReference type="PANTHER" id="PTHR13832:SF837">
    <property type="entry name" value="PROTEIN PHOSPHATASE 2C-LIKE DOMAIN-CONTAINING PROTEIN 1"/>
    <property type="match status" value="1"/>
</dbReference>
<protein>
    <submittedName>
        <fullName evidence="4">Protein phosphatase 2C 1</fullName>
    </submittedName>
</protein>
<feature type="compositionally biased region" description="Polar residues" evidence="2">
    <location>
        <begin position="179"/>
        <end position="189"/>
    </location>
</feature>
<dbReference type="Pfam" id="PF00481">
    <property type="entry name" value="PP2C"/>
    <property type="match status" value="1"/>
</dbReference>
<dbReference type="CDD" id="cd00143">
    <property type="entry name" value="PP2Cc"/>
    <property type="match status" value="1"/>
</dbReference>
<dbReference type="Proteomes" id="UP001212841">
    <property type="component" value="Unassembled WGS sequence"/>
</dbReference>
<comment type="similarity">
    <text evidence="1">Belongs to the PP2C family.</text>
</comment>
<gene>
    <name evidence="4" type="primary">PTC1_2</name>
    <name evidence="4" type="ORF">HK097_001797</name>
</gene>
<sequence>MSVTPPRTSIASSNENPQNEMFSPPMETTSTTRTSLTSVARKPSATDALMSPPAATPDRVLTDSPSALTPPALTPPATTSSPTPLTPPSFSISSSSIPTTTSLDDLDDDDDSAPIAITKIDDGGDDDDADPPLRQRPSQRRKTPLGGEKGSSPSDARTEASSNKSGKRSLEADGVSGGRHSQTSQQSDASARESADFGSTEYEASCGFQVGVAEDRNKKYRRTMEDSHSFFYNFGNRNGAGWFAIYDGHAGKAAAEWCGSHVHEIFKSLLDTKPTHAIPELLHETFLQTDTQLSQKKGLFSGCTAVVAFMQIEERDGQQRVGSEVISRRSGICR</sequence>
<proteinExistence type="inferred from homology"/>
<comment type="caution">
    <text evidence="4">The sequence shown here is derived from an EMBL/GenBank/DDBJ whole genome shotgun (WGS) entry which is preliminary data.</text>
</comment>
<reference evidence="4" key="1">
    <citation type="submission" date="2020-05" db="EMBL/GenBank/DDBJ databases">
        <title>Phylogenomic resolution of chytrid fungi.</title>
        <authorList>
            <person name="Stajich J.E."/>
            <person name="Amses K."/>
            <person name="Simmons R."/>
            <person name="Seto K."/>
            <person name="Myers J."/>
            <person name="Bonds A."/>
            <person name="Quandt C.A."/>
            <person name="Barry K."/>
            <person name="Liu P."/>
            <person name="Grigoriev I."/>
            <person name="Longcore J.E."/>
            <person name="James T.Y."/>
        </authorList>
    </citation>
    <scope>NUCLEOTIDE SEQUENCE</scope>
    <source>
        <strain evidence="4">JEL0318</strain>
    </source>
</reference>
<dbReference type="PROSITE" id="PS51746">
    <property type="entry name" value="PPM_2"/>
    <property type="match status" value="1"/>
</dbReference>
<dbReference type="GO" id="GO:0004722">
    <property type="term" value="F:protein serine/threonine phosphatase activity"/>
    <property type="evidence" value="ECO:0007669"/>
    <property type="project" value="InterPro"/>
</dbReference>
<feature type="compositionally biased region" description="Low complexity" evidence="2">
    <location>
        <begin position="64"/>
        <end position="103"/>
    </location>
</feature>
<dbReference type="SUPFAM" id="SSF81606">
    <property type="entry name" value="PP2C-like"/>
    <property type="match status" value="1"/>
</dbReference>
<dbReference type="InterPro" id="IPR001932">
    <property type="entry name" value="PPM-type_phosphatase-like_dom"/>
</dbReference>
<accession>A0AAD5X7C2</accession>
<feature type="region of interest" description="Disordered" evidence="2">
    <location>
        <begin position="1"/>
        <end position="196"/>
    </location>
</feature>
<organism evidence="4 5">
    <name type="scientific">Rhizophlyctis rosea</name>
    <dbReference type="NCBI Taxonomy" id="64517"/>
    <lineage>
        <taxon>Eukaryota</taxon>
        <taxon>Fungi</taxon>
        <taxon>Fungi incertae sedis</taxon>
        <taxon>Chytridiomycota</taxon>
        <taxon>Chytridiomycota incertae sedis</taxon>
        <taxon>Chytridiomycetes</taxon>
        <taxon>Rhizophlyctidales</taxon>
        <taxon>Rhizophlyctidaceae</taxon>
        <taxon>Rhizophlyctis</taxon>
    </lineage>
</organism>
<feature type="compositionally biased region" description="Polar residues" evidence="2">
    <location>
        <begin position="1"/>
        <end position="21"/>
    </location>
</feature>
<dbReference type="EMBL" id="JADGJD010000137">
    <property type="protein sequence ID" value="KAJ3054455.1"/>
    <property type="molecule type" value="Genomic_DNA"/>
</dbReference>
<keyword evidence="5" id="KW-1185">Reference proteome</keyword>
<evidence type="ECO:0000313" key="4">
    <source>
        <dbReference type="EMBL" id="KAJ3054455.1"/>
    </source>
</evidence>
<feature type="compositionally biased region" description="Low complexity" evidence="2">
    <location>
        <begin position="28"/>
        <end position="38"/>
    </location>
</feature>
<evidence type="ECO:0000313" key="5">
    <source>
        <dbReference type="Proteomes" id="UP001212841"/>
    </source>
</evidence>
<dbReference type="PANTHER" id="PTHR13832">
    <property type="entry name" value="PROTEIN PHOSPHATASE 2C"/>
    <property type="match status" value="1"/>
</dbReference>
<dbReference type="Gene3D" id="3.60.40.10">
    <property type="entry name" value="PPM-type phosphatase domain"/>
    <property type="match status" value="1"/>
</dbReference>
<feature type="compositionally biased region" description="Polar residues" evidence="2">
    <location>
        <begin position="151"/>
        <end position="164"/>
    </location>
</feature>
<evidence type="ECO:0000256" key="1">
    <source>
        <dbReference type="ARBA" id="ARBA00006702"/>
    </source>
</evidence>
<evidence type="ECO:0000259" key="3">
    <source>
        <dbReference type="PROSITE" id="PS51746"/>
    </source>
</evidence>
<evidence type="ECO:0000256" key="2">
    <source>
        <dbReference type="SAM" id="MobiDB-lite"/>
    </source>
</evidence>
<feature type="domain" description="PPM-type phosphatase" evidence="3">
    <location>
        <begin position="209"/>
        <end position="334"/>
    </location>
</feature>
<name>A0AAD5X7C2_9FUNG</name>